<evidence type="ECO:0000313" key="6">
    <source>
        <dbReference type="EMBL" id="ERJ93790.1"/>
    </source>
</evidence>
<dbReference type="OrthoDB" id="370725at2"/>
<dbReference type="AlphaFoldDB" id="U2KNZ1"/>
<comment type="function">
    <text evidence="1">Involved in DNA recombination.</text>
</comment>
<keyword evidence="4" id="KW-0233">DNA recombination</keyword>
<dbReference type="PANTHER" id="PTHR30563">
    <property type="entry name" value="DNA RECOMBINATION PROTEIN RMUC"/>
    <property type="match status" value="1"/>
</dbReference>
<sequence>MLYILLFLCLIQLAAIIWLALQVQKLRNPQDDNALRTLRQEIAVDTQNQMQMLGNLLSENQRQSGDYQAGRLEQMERNMDARLRQFESRVGNLERSNAQGMEQIRSAVAANLHRMQAQQQDSLAEIQTTVNEKLAQSLNQQIGQSFQLVSSRLEQVYQGLGEMQTLAVGVGDLKKVLSNVKTRGILGEVQLGAILQEILSPEQYATEIPTLPNSRNHVEFAVRMPADGEQPVWLPIDSKFPGDTYAALQDAREQGNPQQVEAARQKLLTVVRGCAKDIRDKYVQPPYTTNFGILFLPFEGLYAEVVNSGLVEQLQREYSISVAGPSTMAAILNALQMGFRTLAIQKHSHEAWVVLGAVRGEFEKFAGTIEKAQKSLQGAEQQLELLAGTRTRAIVRQLREVERLQPEELRK</sequence>
<evidence type="ECO:0000313" key="7">
    <source>
        <dbReference type="Proteomes" id="UP000016662"/>
    </source>
</evidence>
<dbReference type="eggNOG" id="COG1322">
    <property type="taxonomic scope" value="Bacteria"/>
</dbReference>
<dbReference type="PANTHER" id="PTHR30563:SF0">
    <property type="entry name" value="DNA RECOMBINATION PROTEIN RMUC"/>
    <property type="match status" value="1"/>
</dbReference>
<keyword evidence="7" id="KW-1185">Reference proteome</keyword>
<comment type="similarity">
    <text evidence="2">Belongs to the RmuC family.</text>
</comment>
<dbReference type="PATRIC" id="fig|411473.3.peg.1774"/>
<dbReference type="GO" id="GO:0006310">
    <property type="term" value="P:DNA recombination"/>
    <property type="evidence" value="ECO:0007669"/>
    <property type="project" value="UniProtKB-KW"/>
</dbReference>
<evidence type="ECO:0000256" key="5">
    <source>
        <dbReference type="SAM" id="Coils"/>
    </source>
</evidence>
<dbReference type="InterPro" id="IPR003798">
    <property type="entry name" value="DNA_recombination_RmuC"/>
</dbReference>
<gene>
    <name evidence="6" type="ORF">RUMCAL_02153</name>
</gene>
<dbReference type="HOGENOM" id="CLU_020365_1_1_9"/>
<comment type="caution">
    <text evidence="6">The sequence shown here is derived from an EMBL/GenBank/DDBJ whole genome shotgun (WGS) entry which is preliminary data.</text>
</comment>
<reference evidence="6 7" key="1">
    <citation type="submission" date="2013-07" db="EMBL/GenBank/DDBJ databases">
        <authorList>
            <person name="Weinstock G."/>
            <person name="Sodergren E."/>
            <person name="Wylie T."/>
            <person name="Fulton L."/>
            <person name="Fulton R."/>
            <person name="Fronick C."/>
            <person name="O'Laughlin M."/>
            <person name="Godfrey J."/>
            <person name="Miner T."/>
            <person name="Herter B."/>
            <person name="Appelbaum E."/>
            <person name="Cordes M."/>
            <person name="Lek S."/>
            <person name="Wollam A."/>
            <person name="Pepin K.H."/>
            <person name="Palsikar V.B."/>
            <person name="Mitreva M."/>
            <person name="Wilson R.K."/>
        </authorList>
    </citation>
    <scope>NUCLEOTIDE SEQUENCE [LARGE SCALE GENOMIC DNA]</scope>
    <source>
        <strain evidence="6 7">ATCC 27760</strain>
    </source>
</reference>
<dbReference type="Proteomes" id="UP000016662">
    <property type="component" value="Unassembled WGS sequence"/>
</dbReference>
<dbReference type="Pfam" id="PF02646">
    <property type="entry name" value="RmuC"/>
    <property type="match status" value="1"/>
</dbReference>
<protein>
    <submittedName>
        <fullName evidence="6">RmuC domain protein</fullName>
    </submittedName>
</protein>
<dbReference type="RefSeq" id="WP_021683671.1">
    <property type="nucleotide sequence ID" value="NZ_KI260507.1"/>
</dbReference>
<evidence type="ECO:0000256" key="3">
    <source>
        <dbReference type="ARBA" id="ARBA00023054"/>
    </source>
</evidence>
<proteinExistence type="inferred from homology"/>
<name>U2KNZ1_9FIRM</name>
<dbReference type="EMBL" id="AWVF01000272">
    <property type="protein sequence ID" value="ERJ93790.1"/>
    <property type="molecule type" value="Genomic_DNA"/>
</dbReference>
<evidence type="ECO:0000256" key="2">
    <source>
        <dbReference type="ARBA" id="ARBA00009840"/>
    </source>
</evidence>
<evidence type="ECO:0000256" key="4">
    <source>
        <dbReference type="ARBA" id="ARBA00023172"/>
    </source>
</evidence>
<accession>U2KNZ1</accession>
<keyword evidence="3 5" id="KW-0175">Coiled coil</keyword>
<feature type="coiled-coil region" evidence="5">
    <location>
        <begin position="362"/>
        <end position="389"/>
    </location>
</feature>
<evidence type="ECO:0000256" key="1">
    <source>
        <dbReference type="ARBA" id="ARBA00003416"/>
    </source>
</evidence>
<organism evidence="6 7">
    <name type="scientific">Ruminococcus callidus ATCC 27760</name>
    <dbReference type="NCBI Taxonomy" id="411473"/>
    <lineage>
        <taxon>Bacteria</taxon>
        <taxon>Bacillati</taxon>
        <taxon>Bacillota</taxon>
        <taxon>Clostridia</taxon>
        <taxon>Eubacteriales</taxon>
        <taxon>Oscillospiraceae</taxon>
        <taxon>Ruminococcus</taxon>
    </lineage>
</organism>